<dbReference type="AlphaFoldDB" id="A0A6V7P6R7"/>
<dbReference type="InterPro" id="IPR029063">
    <property type="entry name" value="SAM-dependent_MTases_sf"/>
</dbReference>
<evidence type="ECO:0000313" key="8">
    <source>
        <dbReference type="EMBL" id="CAD1826356.1"/>
    </source>
</evidence>
<dbReference type="GO" id="GO:0010287">
    <property type="term" value="C:plastoglobule"/>
    <property type="evidence" value="ECO:0007669"/>
    <property type="project" value="UniProtKB-SubCell"/>
</dbReference>
<keyword evidence="5" id="KW-0809">Transit peptide</keyword>
<protein>
    <recommendedName>
        <fullName evidence="7">Methyltransferase type 11 domain-containing protein</fullName>
    </recommendedName>
</protein>
<keyword evidence="1" id="KW-0150">Chloroplast</keyword>
<feature type="domain" description="Methyltransferase type 11" evidence="7">
    <location>
        <begin position="177"/>
        <end position="276"/>
    </location>
</feature>
<dbReference type="GO" id="GO:0008757">
    <property type="term" value="F:S-adenosylmethionine-dependent methyltransferase activity"/>
    <property type="evidence" value="ECO:0007669"/>
    <property type="project" value="InterPro"/>
</dbReference>
<comment type="subcellular location">
    <subcellularLocation>
        <location evidence="6">Plastid</location>
        <location evidence="6">Chloroplast</location>
        <location evidence="6">Plastoglobule</location>
    </subcellularLocation>
</comment>
<dbReference type="PANTHER" id="PTHR43591">
    <property type="entry name" value="METHYLTRANSFERASE"/>
    <property type="match status" value="1"/>
</dbReference>
<evidence type="ECO:0000256" key="4">
    <source>
        <dbReference type="ARBA" id="ARBA00022679"/>
    </source>
</evidence>
<sequence>MAGALGSVGAVLPRRSFLLNPSRTLMRPTKPSLAAAIRASPSPTTATTTIGANAEPALEAKVESRRNKLACPICYYPLITKNDQNSTSTYGYTLECTSCKKAYLNNETYIDLTVAGGSEDYSETMPAATELFRTPLVSYLYERGWRQNFVWGGFPGPEKEFEMAKDYLKPTIGGTIVDASCGSGLFSRLFAKSGMYSLVIALDFSENMLQQCNEFIKQENISKENLILVRADISRLPFSSSSIDAVHAGAAIHCWPSPSTAVAEISRVLRPGGVFVATTFILDILHSAIPVLKTVRQYFAQATSNTIYLSEGELGDLCRACGLVNFTCVRSGPFVMLSASKPR</sequence>
<gene>
    <name evidence="8" type="ORF">CB5_LOCUS9567</name>
</gene>
<dbReference type="Pfam" id="PF08241">
    <property type="entry name" value="Methyltransf_11"/>
    <property type="match status" value="1"/>
</dbReference>
<dbReference type="SUPFAM" id="SSF53335">
    <property type="entry name" value="S-adenosyl-L-methionine-dependent methyltransferases"/>
    <property type="match status" value="1"/>
</dbReference>
<dbReference type="PANTHER" id="PTHR43591:SF46">
    <property type="entry name" value="OS08G0411200 PROTEIN"/>
    <property type="match status" value="1"/>
</dbReference>
<keyword evidence="2" id="KW-0489">Methyltransferase</keyword>
<dbReference type="FunFam" id="3.40.50.150:FF:000144">
    <property type="entry name" value="Putative methyltransferase, chloroplastic"/>
    <property type="match status" value="1"/>
</dbReference>
<proteinExistence type="predicted"/>
<dbReference type="Gene3D" id="3.40.50.150">
    <property type="entry name" value="Vaccinia Virus protein VP39"/>
    <property type="match status" value="1"/>
</dbReference>
<dbReference type="InterPro" id="IPR013216">
    <property type="entry name" value="Methyltransf_11"/>
</dbReference>
<evidence type="ECO:0000256" key="1">
    <source>
        <dbReference type="ARBA" id="ARBA00022528"/>
    </source>
</evidence>
<reference evidence="8" key="1">
    <citation type="submission" date="2020-07" db="EMBL/GenBank/DDBJ databases">
        <authorList>
            <person name="Lin J."/>
        </authorList>
    </citation>
    <scope>NUCLEOTIDE SEQUENCE</scope>
</reference>
<keyword evidence="4" id="KW-0808">Transferase</keyword>
<organism evidence="8">
    <name type="scientific">Ananas comosus var. bracteatus</name>
    <name type="common">red pineapple</name>
    <dbReference type="NCBI Taxonomy" id="296719"/>
    <lineage>
        <taxon>Eukaryota</taxon>
        <taxon>Viridiplantae</taxon>
        <taxon>Streptophyta</taxon>
        <taxon>Embryophyta</taxon>
        <taxon>Tracheophyta</taxon>
        <taxon>Spermatophyta</taxon>
        <taxon>Magnoliopsida</taxon>
        <taxon>Liliopsida</taxon>
        <taxon>Poales</taxon>
        <taxon>Bromeliaceae</taxon>
        <taxon>Bromelioideae</taxon>
        <taxon>Ananas</taxon>
    </lineage>
</organism>
<evidence type="ECO:0000259" key="7">
    <source>
        <dbReference type="Pfam" id="PF08241"/>
    </source>
</evidence>
<dbReference type="CDD" id="cd02440">
    <property type="entry name" value="AdoMet_MTases"/>
    <property type="match status" value="1"/>
</dbReference>
<accession>A0A6V7P6R7</accession>
<evidence type="ECO:0000256" key="6">
    <source>
        <dbReference type="ARBA" id="ARBA00060463"/>
    </source>
</evidence>
<name>A0A6V7P6R7_ANACO</name>
<dbReference type="EMBL" id="LR862145">
    <property type="protein sequence ID" value="CAD1826356.1"/>
    <property type="molecule type" value="Genomic_DNA"/>
</dbReference>
<evidence type="ECO:0000256" key="5">
    <source>
        <dbReference type="ARBA" id="ARBA00022946"/>
    </source>
</evidence>
<evidence type="ECO:0000256" key="2">
    <source>
        <dbReference type="ARBA" id="ARBA00022603"/>
    </source>
</evidence>
<evidence type="ECO:0000256" key="3">
    <source>
        <dbReference type="ARBA" id="ARBA00022640"/>
    </source>
</evidence>
<keyword evidence="3" id="KW-0934">Plastid</keyword>
<dbReference type="GO" id="GO:0032259">
    <property type="term" value="P:methylation"/>
    <property type="evidence" value="ECO:0007669"/>
    <property type="project" value="UniProtKB-KW"/>
</dbReference>